<reference evidence="1 2" key="1">
    <citation type="submission" date="2021-03" db="EMBL/GenBank/DDBJ databases">
        <title>Sequencing the genomes of 1000 actinobacteria strains.</title>
        <authorList>
            <person name="Klenk H.-P."/>
        </authorList>
    </citation>
    <scope>NUCLEOTIDE SEQUENCE [LARGE SCALE GENOMIC DNA]</scope>
    <source>
        <strain evidence="1 2">DSM 20168</strain>
    </source>
</reference>
<sequence length="190" mass="20792">MPTTPSVVLLGPAASGKSTLGQLIAQELSVEFIDLDDVGDGYYGEVGWSIAQLIERIDAVGRVAAEQEWEKARAHAVVRAMAEYPGTVVALGAGHASYTQARYARQTANALAPVEHVLYVEPCNDRDRSLQILRERSIVVKGTDWIRESHDFLAQWLDDPLSRRMATATLYTAGETPQQTASRFVGSLHL</sequence>
<dbReference type="Pfam" id="PF01202">
    <property type="entry name" value="SKI"/>
    <property type="match status" value="1"/>
</dbReference>
<dbReference type="Proteomes" id="UP001195422">
    <property type="component" value="Unassembled WGS sequence"/>
</dbReference>
<evidence type="ECO:0000313" key="2">
    <source>
        <dbReference type="Proteomes" id="UP001195422"/>
    </source>
</evidence>
<dbReference type="InterPro" id="IPR027417">
    <property type="entry name" value="P-loop_NTPase"/>
</dbReference>
<organism evidence="1 2">
    <name type="scientific">Glutamicibacter protophormiae</name>
    <name type="common">Brevibacterium protophormiae</name>
    <dbReference type="NCBI Taxonomy" id="37930"/>
    <lineage>
        <taxon>Bacteria</taxon>
        <taxon>Bacillati</taxon>
        <taxon>Actinomycetota</taxon>
        <taxon>Actinomycetes</taxon>
        <taxon>Micrococcales</taxon>
        <taxon>Micrococcaceae</taxon>
        <taxon>Glutamicibacter</taxon>
    </lineage>
</organism>
<proteinExistence type="predicted"/>
<dbReference type="RefSeq" id="WP_188947512.1">
    <property type="nucleotide sequence ID" value="NZ_BMPH01000003.1"/>
</dbReference>
<accession>A0ABS4XQE9</accession>
<protein>
    <submittedName>
        <fullName evidence="1">Shikimate kinase</fullName>
    </submittedName>
</protein>
<keyword evidence="1" id="KW-0418">Kinase</keyword>
<keyword evidence="1" id="KW-0808">Transferase</keyword>
<keyword evidence="2" id="KW-1185">Reference proteome</keyword>
<evidence type="ECO:0000313" key="1">
    <source>
        <dbReference type="EMBL" id="MBP2398733.1"/>
    </source>
</evidence>
<dbReference type="SUPFAM" id="SSF52540">
    <property type="entry name" value="P-loop containing nucleoside triphosphate hydrolases"/>
    <property type="match status" value="1"/>
</dbReference>
<dbReference type="Gene3D" id="3.40.50.300">
    <property type="entry name" value="P-loop containing nucleotide triphosphate hydrolases"/>
    <property type="match status" value="1"/>
</dbReference>
<dbReference type="InterPro" id="IPR031322">
    <property type="entry name" value="Shikimate/glucono_kinase"/>
</dbReference>
<dbReference type="GO" id="GO:0016301">
    <property type="term" value="F:kinase activity"/>
    <property type="evidence" value="ECO:0007669"/>
    <property type="project" value="UniProtKB-KW"/>
</dbReference>
<comment type="caution">
    <text evidence="1">The sequence shown here is derived from an EMBL/GenBank/DDBJ whole genome shotgun (WGS) entry which is preliminary data.</text>
</comment>
<name>A0ABS4XQE9_GLUPR</name>
<dbReference type="EMBL" id="JAGIOJ010000001">
    <property type="protein sequence ID" value="MBP2398733.1"/>
    <property type="molecule type" value="Genomic_DNA"/>
</dbReference>
<gene>
    <name evidence="1" type="ORF">JOF39_001814</name>
</gene>